<keyword evidence="9" id="KW-1185">Reference proteome</keyword>
<evidence type="ECO:0000256" key="3">
    <source>
        <dbReference type="ARBA" id="ARBA00022771"/>
    </source>
</evidence>
<dbReference type="InterPro" id="IPR039355">
    <property type="entry name" value="Transcription_factor_GATA"/>
</dbReference>
<keyword evidence="3 6" id="KW-0863">Zinc-finger</keyword>
<dbReference type="InterPro" id="IPR013088">
    <property type="entry name" value="Znf_NHR/GATA"/>
</dbReference>
<evidence type="ECO:0000256" key="4">
    <source>
        <dbReference type="ARBA" id="ARBA00022833"/>
    </source>
</evidence>
<dbReference type="Gene3D" id="3.30.50.10">
    <property type="entry name" value="Erythroid Transcription Factor GATA-1, subunit A"/>
    <property type="match status" value="2"/>
</dbReference>
<dbReference type="GO" id="GO:0005634">
    <property type="term" value="C:nucleus"/>
    <property type="evidence" value="ECO:0007669"/>
    <property type="project" value="UniProtKB-SubCell"/>
</dbReference>
<dbReference type="GO" id="GO:0045165">
    <property type="term" value="P:cell fate commitment"/>
    <property type="evidence" value="ECO:0007669"/>
    <property type="project" value="TreeGrafter"/>
</dbReference>
<evidence type="ECO:0000256" key="2">
    <source>
        <dbReference type="ARBA" id="ARBA00022723"/>
    </source>
</evidence>
<keyword evidence="4" id="KW-0862">Zinc</keyword>
<evidence type="ECO:0000256" key="5">
    <source>
        <dbReference type="ARBA" id="ARBA00023242"/>
    </source>
</evidence>
<evidence type="ECO:0000313" key="8">
    <source>
        <dbReference type="EMBL" id="RHZ87257.1"/>
    </source>
</evidence>
<dbReference type="Pfam" id="PF00320">
    <property type="entry name" value="GATA"/>
    <property type="match status" value="2"/>
</dbReference>
<name>A0A397JI52_9GLOM</name>
<dbReference type="PROSITE" id="PS50114">
    <property type="entry name" value="GATA_ZN_FINGER_2"/>
    <property type="match status" value="2"/>
</dbReference>
<dbReference type="STRING" id="1348612.A0A397JI52"/>
<keyword evidence="5" id="KW-0539">Nucleus</keyword>
<proteinExistence type="predicted"/>
<comment type="caution">
    <text evidence="8">The sequence shown here is derived from an EMBL/GenBank/DDBJ whole genome shotgun (WGS) entry which is preliminary data.</text>
</comment>
<dbReference type="GO" id="GO:0008270">
    <property type="term" value="F:zinc ion binding"/>
    <property type="evidence" value="ECO:0007669"/>
    <property type="project" value="UniProtKB-KW"/>
</dbReference>
<evidence type="ECO:0000259" key="7">
    <source>
        <dbReference type="PROSITE" id="PS50114"/>
    </source>
</evidence>
<dbReference type="PANTHER" id="PTHR10071">
    <property type="entry name" value="TRANSCRIPTION FACTOR GATA FAMILY MEMBER"/>
    <property type="match status" value="1"/>
</dbReference>
<keyword evidence="2" id="KW-0479">Metal-binding</keyword>
<dbReference type="InterPro" id="IPR000679">
    <property type="entry name" value="Znf_GATA"/>
</dbReference>
<feature type="domain" description="GATA-type" evidence="7">
    <location>
        <begin position="76"/>
        <end position="120"/>
    </location>
</feature>
<dbReference type="SMART" id="SM00401">
    <property type="entry name" value="ZnF_GATA"/>
    <property type="match status" value="2"/>
</dbReference>
<dbReference type="OrthoDB" id="2320170at2759"/>
<dbReference type="Proteomes" id="UP000266861">
    <property type="component" value="Unassembled WGS sequence"/>
</dbReference>
<dbReference type="AlphaFoldDB" id="A0A397JI52"/>
<evidence type="ECO:0000313" key="9">
    <source>
        <dbReference type="Proteomes" id="UP000266861"/>
    </source>
</evidence>
<evidence type="ECO:0000256" key="6">
    <source>
        <dbReference type="PROSITE-ProRule" id="PRU00094"/>
    </source>
</evidence>
<dbReference type="GO" id="GO:0045944">
    <property type="term" value="P:positive regulation of transcription by RNA polymerase II"/>
    <property type="evidence" value="ECO:0007669"/>
    <property type="project" value="TreeGrafter"/>
</dbReference>
<dbReference type="GO" id="GO:0000978">
    <property type="term" value="F:RNA polymerase II cis-regulatory region sequence-specific DNA binding"/>
    <property type="evidence" value="ECO:0007669"/>
    <property type="project" value="TreeGrafter"/>
</dbReference>
<accession>A0A397JI52</accession>
<dbReference type="GO" id="GO:0000981">
    <property type="term" value="F:DNA-binding transcription factor activity, RNA polymerase II-specific"/>
    <property type="evidence" value="ECO:0007669"/>
    <property type="project" value="TreeGrafter"/>
</dbReference>
<protein>
    <recommendedName>
        <fullName evidence="7">GATA-type domain-containing protein</fullName>
    </recommendedName>
</protein>
<dbReference type="PANTHER" id="PTHR10071:SF337">
    <property type="entry name" value="GATA-BINDING FACTOR A"/>
    <property type="match status" value="1"/>
</dbReference>
<sequence length="120" mass="13720">MDPQLNLINHNNSTYKIQKISCADCGEVDTSAWRIREDGYKVCNSCGLYRKKYGIIHPTIMDPQLNLINHNNSTYKIQKISCADCGEVDTSAWRIREDGYKVCNSCGLYRKKYGIIHPTV</sequence>
<evidence type="ECO:0000256" key="1">
    <source>
        <dbReference type="ARBA" id="ARBA00004123"/>
    </source>
</evidence>
<comment type="subcellular location">
    <subcellularLocation>
        <location evidence="1">Nucleus</location>
    </subcellularLocation>
</comment>
<feature type="domain" description="GATA-type" evidence="7">
    <location>
        <begin position="16"/>
        <end position="71"/>
    </location>
</feature>
<organism evidence="8 9">
    <name type="scientific">Diversispora epigaea</name>
    <dbReference type="NCBI Taxonomy" id="1348612"/>
    <lineage>
        <taxon>Eukaryota</taxon>
        <taxon>Fungi</taxon>
        <taxon>Fungi incertae sedis</taxon>
        <taxon>Mucoromycota</taxon>
        <taxon>Glomeromycotina</taxon>
        <taxon>Glomeromycetes</taxon>
        <taxon>Diversisporales</taxon>
        <taxon>Diversisporaceae</taxon>
        <taxon>Diversispora</taxon>
    </lineage>
</organism>
<dbReference type="EMBL" id="PQFF01000036">
    <property type="protein sequence ID" value="RHZ87257.1"/>
    <property type="molecule type" value="Genomic_DNA"/>
</dbReference>
<dbReference type="SUPFAM" id="SSF57716">
    <property type="entry name" value="Glucocorticoid receptor-like (DNA-binding domain)"/>
    <property type="match status" value="2"/>
</dbReference>
<gene>
    <name evidence="8" type="ORF">Glove_38g37</name>
</gene>
<dbReference type="GO" id="GO:0000122">
    <property type="term" value="P:negative regulation of transcription by RNA polymerase II"/>
    <property type="evidence" value="ECO:0007669"/>
    <property type="project" value="TreeGrafter"/>
</dbReference>
<reference evidence="8 9" key="1">
    <citation type="submission" date="2018-08" db="EMBL/GenBank/DDBJ databases">
        <title>Genome and evolution of the arbuscular mycorrhizal fungus Diversispora epigaea (formerly Glomus versiforme) and its bacterial endosymbionts.</title>
        <authorList>
            <person name="Sun X."/>
            <person name="Fei Z."/>
            <person name="Harrison M."/>
        </authorList>
    </citation>
    <scope>NUCLEOTIDE SEQUENCE [LARGE SCALE GENOMIC DNA]</scope>
    <source>
        <strain evidence="8 9">IT104</strain>
    </source>
</reference>